<evidence type="ECO:0000313" key="8">
    <source>
        <dbReference type="Proteomes" id="UP001473424"/>
    </source>
</evidence>
<dbReference type="CDD" id="cd02440">
    <property type="entry name" value="AdoMet_MTases"/>
    <property type="match status" value="1"/>
</dbReference>
<dbReference type="SUPFAM" id="SSF48013">
    <property type="entry name" value="NusB-like"/>
    <property type="match status" value="1"/>
</dbReference>
<feature type="binding site" evidence="5">
    <location>
        <position position="282"/>
    </location>
    <ligand>
        <name>S-adenosyl-L-methionine</name>
        <dbReference type="ChEBI" id="CHEBI:59789"/>
    </ligand>
</feature>
<keyword evidence="8" id="KW-1185">Reference proteome</keyword>
<organism evidence="7 8">
    <name type="scientific">Spiroplasma ixodetis</name>
    <dbReference type="NCBI Taxonomy" id="2141"/>
    <lineage>
        <taxon>Bacteria</taxon>
        <taxon>Bacillati</taxon>
        <taxon>Mycoplasmatota</taxon>
        <taxon>Mollicutes</taxon>
        <taxon>Entomoplasmatales</taxon>
        <taxon>Spiroplasmataceae</taxon>
        <taxon>Spiroplasma</taxon>
    </lineage>
</organism>
<evidence type="ECO:0000259" key="6">
    <source>
        <dbReference type="PROSITE" id="PS51686"/>
    </source>
</evidence>
<keyword evidence="3 5" id="KW-0949">S-adenosyl-L-methionine</keyword>
<reference evidence="8" key="1">
    <citation type="journal article" date="2024" name="FEMS Microbiol. Lett.">
        <title>Genomic insights into Spiroplasma endosymbionts that induce male-killing and protective phenotypes in the pea aphid.</title>
        <authorList>
            <person name="Arai H."/>
            <person name="Legeai F."/>
            <person name="Kageyama D."/>
            <person name="Sugio A."/>
            <person name="Simon J.C."/>
        </authorList>
    </citation>
    <scope>NUCLEOTIDE SEQUENCE [LARGE SCALE GENOMIC DNA]</scope>
    <source>
        <strain evidence="8">sAp269</strain>
    </source>
</reference>
<evidence type="ECO:0000256" key="2">
    <source>
        <dbReference type="ARBA" id="ARBA00022679"/>
    </source>
</evidence>
<evidence type="ECO:0000313" key="7">
    <source>
        <dbReference type="EMBL" id="BET38632.1"/>
    </source>
</evidence>
<comment type="caution">
    <text evidence="5">Lacks conserved residue(s) required for the propagation of feature annotation.</text>
</comment>
<dbReference type="Proteomes" id="UP001473424">
    <property type="component" value="Chromosome"/>
</dbReference>
<evidence type="ECO:0000256" key="3">
    <source>
        <dbReference type="ARBA" id="ARBA00022691"/>
    </source>
</evidence>
<name>A0ABM8JMS4_9MOLU</name>
<keyword evidence="1 5" id="KW-0489">Methyltransferase</keyword>
<sequence>MIIQNDVYKILVQVILEKGHCNVLLAQMMRDKNLTLSEKEAIEKIVLGTLKNQIYLDYILNQIWNVLKSVITIPFRITILLWIVLYEIYFLEITNKEIFIENNLKKVRTIDNKLTFIISKVLDLCFTEFRSEFNLQKESKQNIKLIKYSYPSWLYYLIKSQFSINIANQLIKDNLRMPLISFRVNTLKTTVNKVLNNENYKSFNFCLSKIVSDGMISSKSIFNTKLYENGEIIKQDQASMLVSHFLNPQPYDEVLDMCAGIASKTAHMETLMSNHGKIVACDINEERLKIGATYLKKLGVTNTEIKYGDSTILDVNNKFDKILIDAPSAAWGLIKRKPEVKLINWSKEEINHLITVQSKLLNKAYQILKPEAIIVYVACTFNIKENQNQIEKFVKNHADMTIIAEKQFFGFNNNTDGFYICKLKKGI</sequence>
<accession>A0ABM8JMS4</accession>
<dbReference type="InterPro" id="IPR029063">
    <property type="entry name" value="SAM-dependent_MTases_sf"/>
</dbReference>
<feature type="binding site" evidence="5">
    <location>
        <position position="309"/>
    </location>
    <ligand>
        <name>S-adenosyl-L-methionine</name>
        <dbReference type="ChEBI" id="CHEBI:59789"/>
    </ligand>
</feature>
<feature type="active site" description="Nucleophile" evidence="5">
    <location>
        <position position="379"/>
    </location>
</feature>
<dbReference type="EMBL" id="AP028955">
    <property type="protein sequence ID" value="BET38632.1"/>
    <property type="molecule type" value="Genomic_DNA"/>
</dbReference>
<dbReference type="InterPro" id="IPR035926">
    <property type="entry name" value="NusB-like_sf"/>
</dbReference>
<dbReference type="PRINTS" id="PR02008">
    <property type="entry name" value="RCMTFAMILY"/>
</dbReference>
<dbReference type="SUPFAM" id="SSF53335">
    <property type="entry name" value="S-adenosyl-L-methionine-dependent methyltransferases"/>
    <property type="match status" value="1"/>
</dbReference>
<dbReference type="PANTHER" id="PTHR22807:SF53">
    <property type="entry name" value="RIBOSOMAL RNA SMALL SUBUNIT METHYLTRANSFERASE B-RELATED"/>
    <property type="match status" value="1"/>
</dbReference>
<gene>
    <name evidence="7" type="primary">rsmB</name>
    <name evidence="7" type="ORF">SAP269_12210</name>
</gene>
<keyword evidence="2 5" id="KW-0808">Transferase</keyword>
<proteinExistence type="inferred from homology"/>
<dbReference type="PANTHER" id="PTHR22807">
    <property type="entry name" value="NOP2 YEAST -RELATED NOL1/NOP2/FMU SUN DOMAIN-CONTAINING"/>
    <property type="match status" value="1"/>
</dbReference>
<evidence type="ECO:0000256" key="5">
    <source>
        <dbReference type="PROSITE-ProRule" id="PRU01023"/>
    </source>
</evidence>
<feature type="binding site" evidence="5">
    <location>
        <position position="325"/>
    </location>
    <ligand>
        <name>S-adenosyl-L-methionine</name>
        <dbReference type="ChEBI" id="CHEBI:59789"/>
    </ligand>
</feature>
<evidence type="ECO:0000256" key="1">
    <source>
        <dbReference type="ARBA" id="ARBA00022603"/>
    </source>
</evidence>
<evidence type="ECO:0000256" key="4">
    <source>
        <dbReference type="ARBA" id="ARBA00022884"/>
    </source>
</evidence>
<protein>
    <submittedName>
        <fullName evidence="7">16S rRNA (Cytosine(967)-C(5))-methyltransferase RsmB</fullName>
    </submittedName>
</protein>
<comment type="similarity">
    <text evidence="5">Belongs to the class I-like SAM-binding methyltransferase superfamily. RsmB/NOP family.</text>
</comment>
<dbReference type="Pfam" id="PF01189">
    <property type="entry name" value="Methyltr_RsmB-F"/>
    <property type="match status" value="1"/>
</dbReference>
<dbReference type="PROSITE" id="PS51686">
    <property type="entry name" value="SAM_MT_RSMB_NOP"/>
    <property type="match status" value="1"/>
</dbReference>
<dbReference type="Gene3D" id="3.40.50.150">
    <property type="entry name" value="Vaccinia Virus protein VP39"/>
    <property type="match status" value="1"/>
</dbReference>
<dbReference type="InterPro" id="IPR001678">
    <property type="entry name" value="MeTrfase_RsmB-F_NOP2_dom"/>
</dbReference>
<feature type="domain" description="SAM-dependent MTase RsmB/NOP-type" evidence="6">
    <location>
        <begin position="170"/>
        <end position="427"/>
    </location>
</feature>
<dbReference type="InterPro" id="IPR049560">
    <property type="entry name" value="MeTrfase_RsmB-F_NOP2_cat"/>
</dbReference>
<keyword evidence="4 5" id="KW-0694">RNA-binding</keyword>
<dbReference type="RefSeq" id="WP_353305610.1">
    <property type="nucleotide sequence ID" value="NZ_AP028955.1"/>
</dbReference>
<dbReference type="InterPro" id="IPR023267">
    <property type="entry name" value="RCMT"/>
</dbReference>
<dbReference type="Gene3D" id="3.30.70.1170">
    <property type="entry name" value="Sun protein, domain 3"/>
    <property type="match status" value="1"/>
</dbReference>